<dbReference type="EMBL" id="QFRA01000005">
    <property type="protein sequence ID" value="PZR05759.1"/>
    <property type="molecule type" value="Genomic_DNA"/>
</dbReference>
<dbReference type="Proteomes" id="UP000249432">
    <property type="component" value="Unassembled WGS sequence"/>
</dbReference>
<name>A0A2W5SRA8_9CORY</name>
<gene>
    <name evidence="2" type="ORF">DI525_03720</name>
</gene>
<proteinExistence type="predicted"/>
<organism evidence="2 3">
    <name type="scientific">Corynebacterium kroppenstedtii</name>
    <dbReference type="NCBI Taxonomy" id="161879"/>
    <lineage>
        <taxon>Bacteria</taxon>
        <taxon>Bacillati</taxon>
        <taxon>Actinomycetota</taxon>
        <taxon>Actinomycetes</taxon>
        <taxon>Mycobacteriales</taxon>
        <taxon>Corynebacteriaceae</taxon>
        <taxon>Corynebacterium</taxon>
    </lineage>
</organism>
<keyword evidence="1" id="KW-0472">Membrane</keyword>
<sequence>MTLKIYTITIFLVTVVPVLYAIVTFVSVKPVMTERSWLMNRLANSLYEIFNKLTDGSFLPIFITVTVAILASLIIKDSTEGANKIDRIRLRKINGPLMVKKLMMQRCHMTLSNWPEHYFISSN</sequence>
<keyword evidence="1" id="KW-0812">Transmembrane</keyword>
<accession>A0A2W5SRA8</accession>
<reference evidence="2 3" key="1">
    <citation type="submission" date="2017-08" db="EMBL/GenBank/DDBJ databases">
        <title>Infants hospitalized years apart are colonized by the same room-sourced microbial strains.</title>
        <authorList>
            <person name="Brooks B."/>
            <person name="Olm M.R."/>
            <person name="Firek B.A."/>
            <person name="Baker R."/>
            <person name="Thomas B.C."/>
            <person name="Morowitz M.J."/>
            <person name="Banfield J.F."/>
        </authorList>
    </citation>
    <scope>NUCLEOTIDE SEQUENCE [LARGE SCALE GENOMIC DNA]</scope>
    <source>
        <strain evidence="2">S2_003_000_R1_3</strain>
    </source>
</reference>
<feature type="transmembrane region" description="Helical" evidence="1">
    <location>
        <begin position="7"/>
        <end position="28"/>
    </location>
</feature>
<evidence type="ECO:0000313" key="3">
    <source>
        <dbReference type="Proteomes" id="UP000249432"/>
    </source>
</evidence>
<evidence type="ECO:0000256" key="1">
    <source>
        <dbReference type="SAM" id="Phobius"/>
    </source>
</evidence>
<evidence type="ECO:0000313" key="2">
    <source>
        <dbReference type="EMBL" id="PZR05759.1"/>
    </source>
</evidence>
<comment type="caution">
    <text evidence="2">The sequence shown here is derived from an EMBL/GenBank/DDBJ whole genome shotgun (WGS) entry which is preliminary data.</text>
</comment>
<protein>
    <submittedName>
        <fullName evidence="2">Uncharacterized protein</fullName>
    </submittedName>
</protein>
<keyword evidence="1" id="KW-1133">Transmembrane helix</keyword>
<feature type="transmembrane region" description="Helical" evidence="1">
    <location>
        <begin position="57"/>
        <end position="75"/>
    </location>
</feature>
<dbReference type="AlphaFoldDB" id="A0A2W5SRA8"/>